<evidence type="ECO:0000256" key="2">
    <source>
        <dbReference type="ARBA" id="ARBA00022942"/>
    </source>
</evidence>
<keyword evidence="2 4" id="KW-0647">Proteasome</keyword>
<reference evidence="4 5" key="1">
    <citation type="journal article" date="2016" name="Mol. Biol. Evol.">
        <title>Genome-Wide Survey of Gut Fungi (Harpellales) Reveals the First Horizontally Transferred Ubiquitin Gene from a Mosquito Host.</title>
        <authorList>
            <person name="Wang Y."/>
            <person name="White M.M."/>
            <person name="Kvist S."/>
            <person name="Moncalvo J.M."/>
        </authorList>
    </citation>
    <scope>NUCLEOTIDE SEQUENCE [LARGE SCALE GENOMIC DNA]</scope>
    <source>
        <strain evidence="4 5">ALG-7-W6</strain>
    </source>
</reference>
<evidence type="ECO:0000259" key="3">
    <source>
        <dbReference type="PROSITE" id="PS50250"/>
    </source>
</evidence>
<comment type="similarity">
    <text evidence="1">Belongs to the proteasome subunit S11 family.</text>
</comment>
<evidence type="ECO:0000256" key="1">
    <source>
        <dbReference type="ARBA" id="ARBA00006207"/>
    </source>
</evidence>
<dbReference type="GO" id="GO:0005829">
    <property type="term" value="C:cytosol"/>
    <property type="evidence" value="ECO:0007669"/>
    <property type="project" value="TreeGrafter"/>
</dbReference>
<dbReference type="OrthoDB" id="1093at2759"/>
<dbReference type="GO" id="GO:0008541">
    <property type="term" value="C:proteasome regulatory particle, lid subcomplex"/>
    <property type="evidence" value="ECO:0007669"/>
    <property type="project" value="TreeGrafter"/>
</dbReference>
<dbReference type="PANTHER" id="PTHR10539:SF0">
    <property type="entry name" value="26S PROTEASOME NON-ATPASE REGULATORY SUBUNIT 13"/>
    <property type="match status" value="1"/>
</dbReference>
<dbReference type="InterPro" id="IPR054179">
    <property type="entry name" value="PSD13_N"/>
</dbReference>
<dbReference type="PANTHER" id="PTHR10539">
    <property type="entry name" value="26S PROTEASOME NON-ATPASE REGULATORY SUBUNIT 13"/>
    <property type="match status" value="1"/>
</dbReference>
<organism evidence="4 5">
    <name type="scientific">Smittium mucronatum</name>
    <dbReference type="NCBI Taxonomy" id="133383"/>
    <lineage>
        <taxon>Eukaryota</taxon>
        <taxon>Fungi</taxon>
        <taxon>Fungi incertae sedis</taxon>
        <taxon>Zoopagomycota</taxon>
        <taxon>Kickxellomycotina</taxon>
        <taxon>Harpellomycetes</taxon>
        <taxon>Harpellales</taxon>
        <taxon>Legeriomycetaceae</taxon>
        <taxon>Smittium</taxon>
    </lineage>
</organism>
<dbReference type="InterPro" id="IPR036390">
    <property type="entry name" value="WH_DNA-bd_sf"/>
</dbReference>
<dbReference type="PROSITE" id="PS50250">
    <property type="entry name" value="PCI"/>
    <property type="match status" value="1"/>
</dbReference>
<proteinExistence type="inferred from homology"/>
<dbReference type="GO" id="GO:0005198">
    <property type="term" value="F:structural molecule activity"/>
    <property type="evidence" value="ECO:0007669"/>
    <property type="project" value="TreeGrafter"/>
</dbReference>
<dbReference type="Pfam" id="PF01399">
    <property type="entry name" value="PCI"/>
    <property type="match status" value="1"/>
</dbReference>
<dbReference type="SUPFAM" id="SSF46785">
    <property type="entry name" value="Winged helix' DNA-binding domain"/>
    <property type="match status" value="1"/>
</dbReference>
<dbReference type="AlphaFoldDB" id="A0A1R0H7L4"/>
<evidence type="ECO:0000313" key="5">
    <source>
        <dbReference type="Proteomes" id="UP000187455"/>
    </source>
</evidence>
<name>A0A1R0H7L4_9FUNG</name>
<dbReference type="GO" id="GO:0005634">
    <property type="term" value="C:nucleus"/>
    <property type="evidence" value="ECO:0007669"/>
    <property type="project" value="TreeGrafter"/>
</dbReference>
<dbReference type="EMBL" id="LSSL01000226">
    <property type="protein sequence ID" value="OLY85129.1"/>
    <property type="molecule type" value="Genomic_DNA"/>
</dbReference>
<dbReference type="Proteomes" id="UP000187455">
    <property type="component" value="Unassembled WGS sequence"/>
</dbReference>
<dbReference type="SMART" id="SM00088">
    <property type="entry name" value="PINT"/>
    <property type="match status" value="1"/>
</dbReference>
<dbReference type="InterPro" id="IPR035298">
    <property type="entry name" value="PSMD13"/>
</dbReference>
<dbReference type="InterPro" id="IPR000717">
    <property type="entry name" value="PCI_dom"/>
</dbReference>
<accession>A0A1R0H7L4</accession>
<dbReference type="GO" id="GO:0006511">
    <property type="term" value="P:ubiquitin-dependent protein catabolic process"/>
    <property type="evidence" value="ECO:0007669"/>
    <property type="project" value="TreeGrafter"/>
</dbReference>
<sequence length="388" mass="45047">MEVDNQVYDYLKGLQEQVPSELRQLCSEFTSLYERKLWHQLTTKSQIFLMDPNSAPFRASFYSDFVVDWEKHMNKIKLVSFALCAAKTFQDLNESVKFMEKIAEKVNKEDSKDAYILAKLEQAHFKLVLNEIDPAQLILKEADQTLLLMDNIEPVVYAAYYRVSADFYKVKANFGQYYKNALLLLSCLKLEDLTIEEQLERCRDLAIAALLSESIYNFGDLLSHPIIKALEESNQRWMYELLSAFNCGDINKLEELTPRFDEQPLLLQHMPFLQQKVRLMALVESAFKRQGSPDEEDQYMTFEKLAFETKLPENEIEHLVMTGLSLGLVDGKIDEIERTVDFTWVQPRYLDKNQIDSMCSRLTSWSDRAKSVADGMNTYIAKSFALTE</sequence>
<keyword evidence="5" id="KW-1185">Reference proteome</keyword>
<dbReference type="STRING" id="133383.A0A1R0H7L4"/>
<feature type="domain" description="PCI" evidence="3">
    <location>
        <begin position="176"/>
        <end position="347"/>
    </location>
</feature>
<evidence type="ECO:0000313" key="4">
    <source>
        <dbReference type="EMBL" id="OLY85129.1"/>
    </source>
</evidence>
<protein>
    <submittedName>
        <fullName evidence="4">Putative 26S proteasome regulatory subunit rpn9</fullName>
    </submittedName>
</protein>
<dbReference type="Pfam" id="PF22037">
    <property type="entry name" value="PSD13_N"/>
    <property type="match status" value="1"/>
</dbReference>
<gene>
    <name evidence="4" type="ORF">AYI68_g683</name>
</gene>
<comment type="caution">
    <text evidence="4">The sequence shown here is derived from an EMBL/GenBank/DDBJ whole genome shotgun (WGS) entry which is preliminary data.</text>
</comment>